<comment type="caution">
    <text evidence="2">The sequence shown here is derived from an EMBL/GenBank/DDBJ whole genome shotgun (WGS) entry which is preliminary data.</text>
</comment>
<proteinExistence type="predicted"/>
<dbReference type="PANTHER" id="PTHR43245">
    <property type="entry name" value="BIFUNCTIONAL POLYMYXIN RESISTANCE PROTEIN ARNA"/>
    <property type="match status" value="1"/>
</dbReference>
<accession>A0ABT9FDD5</accession>
<dbReference type="InterPro" id="IPR036291">
    <property type="entry name" value="NAD(P)-bd_dom_sf"/>
</dbReference>
<dbReference type="Pfam" id="PF01370">
    <property type="entry name" value="Epimerase"/>
    <property type="match status" value="1"/>
</dbReference>
<feature type="domain" description="NAD-dependent epimerase/dehydratase" evidence="1">
    <location>
        <begin position="4"/>
        <end position="202"/>
    </location>
</feature>
<evidence type="ECO:0000259" key="1">
    <source>
        <dbReference type="Pfam" id="PF01370"/>
    </source>
</evidence>
<dbReference type="PANTHER" id="PTHR43245:SF11">
    <property type="entry name" value="LD23561P"/>
    <property type="match status" value="1"/>
</dbReference>
<keyword evidence="3" id="KW-1185">Reference proteome</keyword>
<dbReference type="EMBL" id="JAUYVT010000006">
    <property type="protein sequence ID" value="MDP2564780.1"/>
    <property type="molecule type" value="Genomic_DNA"/>
</dbReference>
<protein>
    <submittedName>
        <fullName evidence="2">SDR family oxidoreductase</fullName>
    </submittedName>
</protein>
<reference evidence="2" key="1">
    <citation type="submission" date="2023-07" db="EMBL/GenBank/DDBJ databases">
        <title>Genome content predicts the carbon catabolic preferences of heterotrophic bacteria.</title>
        <authorList>
            <person name="Gralka M."/>
        </authorList>
    </citation>
    <scope>NUCLEOTIDE SEQUENCE</scope>
    <source>
        <strain evidence="2">4G09</strain>
    </source>
</reference>
<name>A0ABT9FDD5_9GAMM</name>
<dbReference type="CDD" id="cd08946">
    <property type="entry name" value="SDR_e"/>
    <property type="match status" value="1"/>
</dbReference>
<dbReference type="RefSeq" id="WP_203985991.1">
    <property type="nucleotide sequence ID" value="NZ_CALSLX010000001.1"/>
</dbReference>
<dbReference type="InterPro" id="IPR050177">
    <property type="entry name" value="Lipid_A_modif_metabolic_enz"/>
</dbReference>
<dbReference type="Gene3D" id="3.40.50.720">
    <property type="entry name" value="NAD(P)-binding Rossmann-like Domain"/>
    <property type="match status" value="1"/>
</dbReference>
<gene>
    <name evidence="2" type="ORF">Q8W34_09045</name>
</gene>
<evidence type="ECO:0000313" key="3">
    <source>
        <dbReference type="Proteomes" id="UP001177212"/>
    </source>
</evidence>
<dbReference type="InterPro" id="IPR001509">
    <property type="entry name" value="Epimerase_deHydtase"/>
</dbReference>
<dbReference type="SUPFAM" id="SSF51735">
    <property type="entry name" value="NAD(P)-binding Rossmann-fold domains"/>
    <property type="match status" value="1"/>
</dbReference>
<organism evidence="2 3">
    <name type="scientific">Pseudoalteromonas marina</name>
    <dbReference type="NCBI Taxonomy" id="267375"/>
    <lineage>
        <taxon>Bacteria</taxon>
        <taxon>Pseudomonadati</taxon>
        <taxon>Pseudomonadota</taxon>
        <taxon>Gammaproteobacteria</taxon>
        <taxon>Alteromonadales</taxon>
        <taxon>Pseudoalteromonadaceae</taxon>
        <taxon>Pseudoalteromonas</taxon>
    </lineage>
</organism>
<dbReference type="Proteomes" id="UP001177212">
    <property type="component" value="Unassembled WGS sequence"/>
</dbReference>
<sequence length="277" mass="30923">MIYTVIGGNGFIGSEIVKQLREAGEQVYVPEKLDEGVFTKALGTVIYAVGHGDCANNPIKVLDSNVSYLVKILECSQFDRFIYISSTRVYMNQQASFESADLTVCAKDNRALFNLTKLTAENLVLNLVDKAIIVRPSNVYGLAVNSPLFLPSIVRDSIAKNEVNMYIREDYQKDYVSVVDVADAIYKLAKADIQSNEIFNIASGRNTRADTIAKVITDKTGCKVNWFESNVNEAFSEVDISKLQSVVDFNPATIEDDLESMINSFTEFYNKYESFTL</sequence>
<evidence type="ECO:0000313" key="2">
    <source>
        <dbReference type="EMBL" id="MDP2564780.1"/>
    </source>
</evidence>